<evidence type="ECO:0000313" key="2">
    <source>
        <dbReference type="EMBL" id="GAC81533.1"/>
    </source>
</evidence>
<feature type="region of interest" description="Disordered" evidence="1">
    <location>
        <begin position="1"/>
        <end position="26"/>
    </location>
</feature>
<organism evidence="2 3">
    <name type="scientific">Gordonia malaquae NBRC 108250</name>
    <dbReference type="NCBI Taxonomy" id="1223542"/>
    <lineage>
        <taxon>Bacteria</taxon>
        <taxon>Bacillati</taxon>
        <taxon>Actinomycetota</taxon>
        <taxon>Actinomycetes</taxon>
        <taxon>Mycobacteriales</taxon>
        <taxon>Gordoniaceae</taxon>
        <taxon>Gordonia</taxon>
    </lineage>
</organism>
<dbReference type="EMBL" id="BAOP01000037">
    <property type="protein sequence ID" value="GAC81533.1"/>
    <property type="molecule type" value="Genomic_DNA"/>
</dbReference>
<protein>
    <submittedName>
        <fullName evidence="2">Uncharacterized protein</fullName>
    </submittedName>
</protein>
<dbReference type="Proteomes" id="UP000035009">
    <property type="component" value="Unassembled WGS sequence"/>
</dbReference>
<dbReference type="AlphaFoldDB" id="M3VC77"/>
<dbReference type="STRING" id="410332.SAMN04488550_0141"/>
<evidence type="ECO:0000313" key="3">
    <source>
        <dbReference type="Proteomes" id="UP000035009"/>
    </source>
</evidence>
<comment type="caution">
    <text evidence="2">The sequence shown here is derived from an EMBL/GenBank/DDBJ whole genome shotgun (WGS) entry which is preliminary data.</text>
</comment>
<accession>M3VC77</accession>
<gene>
    <name evidence="2" type="ORF">GM1_037_00040</name>
</gene>
<proteinExistence type="predicted"/>
<dbReference type="eggNOG" id="ENOG5030KB6">
    <property type="taxonomic scope" value="Bacteria"/>
</dbReference>
<reference evidence="2 3" key="1">
    <citation type="submission" date="2013-02" db="EMBL/GenBank/DDBJ databases">
        <title>Whole genome shotgun sequence of Gordonia malaquae NBRC 108250.</title>
        <authorList>
            <person name="Yoshida I."/>
            <person name="Hosoyama A."/>
            <person name="Tsuchikane K."/>
            <person name="Ando Y."/>
            <person name="Baba S."/>
            <person name="Ohji S."/>
            <person name="Hamada M."/>
            <person name="Tamura T."/>
            <person name="Yamazoe A."/>
            <person name="Yamazaki S."/>
            <person name="Fujita N."/>
        </authorList>
    </citation>
    <scope>NUCLEOTIDE SEQUENCE [LARGE SCALE GENOMIC DNA]</scope>
    <source>
        <strain evidence="2 3">NBRC 108250</strain>
    </source>
</reference>
<sequence length="180" mass="19258">MGDSRHAKQTSPGARGSAAVPPASSILTSEQEMALRAAGSFVDKMPPPERRGSTIAAKRTSELLATAFTVDQAATRLGVTSRRIRHRLAGRTLLSMKVSHRHWLPAFQFTADGELSGWAQVAPAFPTTAPPTSVAWFMQTPHPDLSLDGRAVSPVSWLAAGKDPGRVVDMITTAFEFHAS</sequence>
<name>M3VC77_GORML</name>
<evidence type="ECO:0000256" key="1">
    <source>
        <dbReference type="SAM" id="MobiDB-lite"/>
    </source>
</evidence>
<keyword evidence="3" id="KW-1185">Reference proteome</keyword>
<dbReference type="RefSeq" id="WP_008381366.1">
    <property type="nucleotide sequence ID" value="NZ_BAOP01000037.1"/>
</dbReference>
<dbReference type="OrthoDB" id="3259391at2"/>